<dbReference type="CDD" id="cd07816">
    <property type="entry name" value="Bet_v1-like"/>
    <property type="match status" value="1"/>
</dbReference>
<evidence type="ECO:0000313" key="3">
    <source>
        <dbReference type="RefSeq" id="XP_011099470.1"/>
    </source>
</evidence>
<organism evidence="2 3">
    <name type="scientific">Sesamum indicum</name>
    <name type="common">Oriental sesame</name>
    <name type="synonym">Sesamum orientale</name>
    <dbReference type="NCBI Taxonomy" id="4182"/>
    <lineage>
        <taxon>Eukaryota</taxon>
        <taxon>Viridiplantae</taxon>
        <taxon>Streptophyta</taxon>
        <taxon>Embryophyta</taxon>
        <taxon>Tracheophyta</taxon>
        <taxon>Spermatophyta</taxon>
        <taxon>Magnoliopsida</taxon>
        <taxon>eudicotyledons</taxon>
        <taxon>Gunneridae</taxon>
        <taxon>Pentapetalae</taxon>
        <taxon>asterids</taxon>
        <taxon>lamiids</taxon>
        <taxon>Lamiales</taxon>
        <taxon>Pedaliaceae</taxon>
        <taxon>Sesamum</taxon>
    </lineage>
</organism>
<protein>
    <submittedName>
        <fullName evidence="3">MLP-like protein 28</fullName>
    </submittedName>
</protein>
<dbReference type="RefSeq" id="XP_011099470.1">
    <property type="nucleotide sequence ID" value="XM_011101168.2"/>
</dbReference>
<feature type="domain" description="Bet v I/Major latex protein" evidence="1">
    <location>
        <begin position="4"/>
        <end position="149"/>
    </location>
</feature>
<accession>A0A6I9UML1</accession>
<keyword evidence="2" id="KW-1185">Reference proteome</keyword>
<evidence type="ECO:0000259" key="1">
    <source>
        <dbReference type="SMART" id="SM01037"/>
    </source>
</evidence>
<proteinExistence type="predicted"/>
<name>A0A6I9UML1_SESIN</name>
<dbReference type="InterPro" id="IPR023393">
    <property type="entry name" value="START-like_dom_sf"/>
</dbReference>
<dbReference type="Pfam" id="PF00407">
    <property type="entry name" value="Bet_v_1"/>
    <property type="match status" value="1"/>
</dbReference>
<dbReference type="SMART" id="SM01037">
    <property type="entry name" value="Bet_v_1"/>
    <property type="match status" value="1"/>
</dbReference>
<dbReference type="OrthoDB" id="1567931at2759"/>
<sequence length="149" mass="16312">MANLIADSIVASCPIKSPADKFFKFFRYSMNEIVKIFPAAFTGVQLLEGEEGTVGCIKRWNYIVGGIPLTATVKIEAIDEAAKSITFAVLEGDLLLLYKSFQATLTVSEGLAKWTFVFEKATLLTPPPELYIPLAVTLCTLVDAFLLLN</sequence>
<dbReference type="InterPro" id="IPR000916">
    <property type="entry name" value="Bet_v_I/MLP"/>
</dbReference>
<dbReference type="Proteomes" id="UP000504604">
    <property type="component" value="Linkage group LG15"/>
</dbReference>
<dbReference type="PANTHER" id="PTHR31907">
    <property type="entry name" value="MLP-LIKE PROTEIN 423"/>
    <property type="match status" value="1"/>
</dbReference>
<dbReference type="KEGG" id="sind:105177883"/>
<gene>
    <name evidence="3" type="primary">LOC105177883</name>
</gene>
<dbReference type="AlphaFoldDB" id="A0A6I9UML1"/>
<dbReference type="Gramene" id="SIN_1025615.t">
    <property type="protein sequence ID" value="SIN_1025615.t"/>
    <property type="gene ID" value="SIN_1025615"/>
</dbReference>
<dbReference type="InterPro" id="IPR051761">
    <property type="entry name" value="MLP-like_ligand-binding"/>
</dbReference>
<reference evidence="3" key="1">
    <citation type="submission" date="2025-08" db="UniProtKB">
        <authorList>
            <consortium name="RefSeq"/>
        </authorList>
    </citation>
    <scope>IDENTIFICATION</scope>
</reference>
<dbReference type="Gene3D" id="3.30.530.20">
    <property type="match status" value="1"/>
</dbReference>
<evidence type="ECO:0000313" key="2">
    <source>
        <dbReference type="Proteomes" id="UP000504604"/>
    </source>
</evidence>
<dbReference type="GeneID" id="105177883"/>
<dbReference type="GO" id="GO:0006952">
    <property type="term" value="P:defense response"/>
    <property type="evidence" value="ECO:0007669"/>
    <property type="project" value="InterPro"/>
</dbReference>
<dbReference type="SUPFAM" id="SSF55961">
    <property type="entry name" value="Bet v1-like"/>
    <property type="match status" value="1"/>
</dbReference>
<dbReference type="InParanoid" id="A0A6I9UML1"/>